<organism evidence="12 13">
    <name type="scientific">Winogradskyella maritima</name>
    <dbReference type="NCBI Taxonomy" id="1517766"/>
    <lineage>
        <taxon>Bacteria</taxon>
        <taxon>Pseudomonadati</taxon>
        <taxon>Bacteroidota</taxon>
        <taxon>Flavobacteriia</taxon>
        <taxon>Flavobacteriales</taxon>
        <taxon>Flavobacteriaceae</taxon>
        <taxon>Winogradskyella</taxon>
    </lineage>
</organism>
<evidence type="ECO:0000256" key="5">
    <source>
        <dbReference type="ARBA" id="ARBA00022801"/>
    </source>
</evidence>
<protein>
    <submittedName>
        <fullName evidence="12">M16 family metallopeptidase</fullName>
    </submittedName>
</protein>
<evidence type="ECO:0000259" key="11">
    <source>
        <dbReference type="Pfam" id="PF05193"/>
    </source>
</evidence>
<dbReference type="PROSITE" id="PS00143">
    <property type="entry name" value="INSULINASE"/>
    <property type="match status" value="1"/>
</dbReference>
<feature type="domain" description="Peptidase M16 C-terminal" evidence="11">
    <location>
        <begin position="712"/>
        <end position="883"/>
    </location>
</feature>
<keyword evidence="9" id="KW-0732">Signal</keyword>
<dbReference type="Gene3D" id="3.30.830.10">
    <property type="entry name" value="Metalloenzyme, LuxS/M16 peptidase-like"/>
    <property type="match status" value="4"/>
</dbReference>
<keyword evidence="13" id="KW-1185">Reference proteome</keyword>
<sequence length="951" mass="107487">MKKMNLRLTSLTLLLVAFVFTANAQTKKNPENQSSGNVPSDNLPITPKVKIGKLSNGLTYYIQNNGKPEDKVELRLAIKAGSILETEDQLGLAHFMEHMNFNGTANFEKNELVDYLQGIGIEFGADLNAYTSFDETVYILPIPSDDPEKLDKGFQILNDWAGNALLTDKDIDEERGVVIEEYRTRLGAATRMQNKYLDKIAYKSQYAQRLPIGTKDNLENFKYESLRRFQDDWYRPDLMAVIAVGDLDVETLEQKIKDNFGGLTNPENPKPRPEFGSENHEGTFVAIEWDEEATASQVQIYYKDKGEPQKTKTVQDYRDNLVQGLFNQMINNRLREYSNKPNPPFIFGFSYHGQIIGNKEAYQSFAQTQETGQMDALRVLLEENERVKRYGFKASEFERAKKDNLARLENFYKNSDKLESNRIVNSYVQNFLRESPIPSEEWRYNYAKDVFPTISLSEVNALIAKYLHDDNRLVVMTGPKKDGLTKVTEQEVVDLLDEVKNADIKDYEDEAVRAELMPVKPAKGTVAKKEVNDEGELIETTTLTLSNGAKVTYKKTDFKNDEILMSAFSYGGSSLYPDDVFKEVVYANGGLTEAGIDGLKKNDMTKMMSGKIVNVRPSIGAYSENFNGSAAPKDFETMFQMIHLYFTKLDKDDEAFASFVSKQKAFLGNLESNPNISFQIALGKFLNEGNPRYSGLPSAEDLDNANYDLAYKKYQERFANAGDFHFYFVGNVDEAQIADLASTYIASLPATDKRETYKVPGFRPKTGSNEFIFNKGTEPKSQVSLQWSGETKYDADEARALNALAEALSIKLIEKLREEEGGVYGAGARGSISKIPYGSYNFSISFPCAPENVDKLIDASIAEVQKLIDEGPTAEDLDKVKKAKLLSRKDQLEQNRFWLNTIRSADYNDSDLDNVLEYEENVNALTRDDLQDVAKKYLSKGYLRAVLMPEK</sequence>
<dbReference type="Pfam" id="PF05193">
    <property type="entry name" value="Peptidase_M16_C"/>
    <property type="match status" value="2"/>
</dbReference>
<dbReference type="RefSeq" id="WP_386102098.1">
    <property type="nucleotide sequence ID" value="NZ_JBHSAT010000023.1"/>
</dbReference>
<keyword evidence="7" id="KW-0482">Metalloprotease</keyword>
<gene>
    <name evidence="12" type="ORF">ACFOSX_13245</name>
</gene>
<dbReference type="Proteomes" id="UP001595812">
    <property type="component" value="Unassembled WGS sequence"/>
</dbReference>
<comment type="caution">
    <text evidence="12">The sequence shown here is derived from an EMBL/GenBank/DDBJ whole genome shotgun (WGS) entry which is preliminary data.</text>
</comment>
<feature type="domain" description="Peptidase M16 N-terminal" evidence="10">
    <location>
        <begin position="65"/>
        <end position="204"/>
    </location>
</feature>
<dbReference type="PANTHER" id="PTHR43690">
    <property type="entry name" value="NARDILYSIN"/>
    <property type="match status" value="1"/>
</dbReference>
<evidence type="ECO:0000256" key="9">
    <source>
        <dbReference type="SAM" id="SignalP"/>
    </source>
</evidence>
<comment type="similarity">
    <text evidence="2 8">Belongs to the peptidase M16 family.</text>
</comment>
<evidence type="ECO:0000256" key="2">
    <source>
        <dbReference type="ARBA" id="ARBA00007261"/>
    </source>
</evidence>
<evidence type="ECO:0000256" key="1">
    <source>
        <dbReference type="ARBA" id="ARBA00001947"/>
    </source>
</evidence>
<keyword evidence="5" id="KW-0378">Hydrolase</keyword>
<dbReference type="SUPFAM" id="SSF63411">
    <property type="entry name" value="LuxS/MPP-like metallohydrolase"/>
    <property type="match status" value="4"/>
</dbReference>
<keyword evidence="4" id="KW-0479">Metal-binding</keyword>
<evidence type="ECO:0000313" key="12">
    <source>
        <dbReference type="EMBL" id="MFC3878198.1"/>
    </source>
</evidence>
<evidence type="ECO:0000313" key="13">
    <source>
        <dbReference type="Proteomes" id="UP001595812"/>
    </source>
</evidence>
<name>A0ABV8AJN4_9FLAO</name>
<dbReference type="PANTHER" id="PTHR43690:SF34">
    <property type="entry name" value="ZINC PROTEASE PQQL-LIKE"/>
    <property type="match status" value="1"/>
</dbReference>
<dbReference type="EMBL" id="JBHSAT010000023">
    <property type="protein sequence ID" value="MFC3878198.1"/>
    <property type="molecule type" value="Genomic_DNA"/>
</dbReference>
<evidence type="ECO:0000256" key="6">
    <source>
        <dbReference type="ARBA" id="ARBA00022833"/>
    </source>
</evidence>
<evidence type="ECO:0000256" key="3">
    <source>
        <dbReference type="ARBA" id="ARBA00022670"/>
    </source>
</evidence>
<accession>A0ABV8AJN4</accession>
<dbReference type="InterPro" id="IPR011249">
    <property type="entry name" value="Metalloenz_LuxS/M16"/>
</dbReference>
<dbReference type="InterPro" id="IPR011765">
    <property type="entry name" value="Pept_M16_N"/>
</dbReference>
<feature type="domain" description="Peptidase M16 C-terminal" evidence="11">
    <location>
        <begin position="221"/>
        <end position="402"/>
    </location>
</feature>
<dbReference type="InterPro" id="IPR050626">
    <property type="entry name" value="Peptidase_M16"/>
</dbReference>
<evidence type="ECO:0000256" key="4">
    <source>
        <dbReference type="ARBA" id="ARBA00022723"/>
    </source>
</evidence>
<feature type="signal peptide" evidence="9">
    <location>
        <begin position="1"/>
        <end position="24"/>
    </location>
</feature>
<dbReference type="InterPro" id="IPR001431">
    <property type="entry name" value="Pept_M16_Zn_BS"/>
</dbReference>
<dbReference type="InterPro" id="IPR007863">
    <property type="entry name" value="Peptidase_M16_C"/>
</dbReference>
<reference evidence="13" key="1">
    <citation type="journal article" date="2019" name="Int. J. Syst. Evol. Microbiol.">
        <title>The Global Catalogue of Microorganisms (GCM) 10K type strain sequencing project: providing services to taxonomists for standard genome sequencing and annotation.</title>
        <authorList>
            <consortium name="The Broad Institute Genomics Platform"/>
            <consortium name="The Broad Institute Genome Sequencing Center for Infectious Disease"/>
            <person name="Wu L."/>
            <person name="Ma J."/>
        </authorList>
    </citation>
    <scope>NUCLEOTIDE SEQUENCE [LARGE SCALE GENOMIC DNA]</scope>
    <source>
        <strain evidence="13">CECT 8979</strain>
    </source>
</reference>
<evidence type="ECO:0000256" key="7">
    <source>
        <dbReference type="ARBA" id="ARBA00023049"/>
    </source>
</evidence>
<evidence type="ECO:0000256" key="8">
    <source>
        <dbReference type="RuleBase" id="RU004447"/>
    </source>
</evidence>
<dbReference type="Pfam" id="PF00675">
    <property type="entry name" value="Peptidase_M16"/>
    <property type="match status" value="1"/>
</dbReference>
<evidence type="ECO:0000259" key="10">
    <source>
        <dbReference type="Pfam" id="PF00675"/>
    </source>
</evidence>
<keyword evidence="3" id="KW-0645">Protease</keyword>
<proteinExistence type="inferred from homology"/>
<keyword evidence="6" id="KW-0862">Zinc</keyword>
<feature type="chain" id="PRO_5046123799" evidence="9">
    <location>
        <begin position="25"/>
        <end position="951"/>
    </location>
</feature>
<comment type="cofactor">
    <cofactor evidence="1">
        <name>Zn(2+)</name>
        <dbReference type="ChEBI" id="CHEBI:29105"/>
    </cofactor>
</comment>